<protein>
    <submittedName>
        <fullName evidence="1 2">Uncharacterized protein</fullName>
    </submittedName>
</protein>
<dbReference type="EnsemblPlants" id="KEH17142">
    <property type="protein sequence ID" value="KEH17142"/>
    <property type="gene ID" value="MTR_0039s0050"/>
</dbReference>
<proteinExistence type="predicted"/>
<evidence type="ECO:0000313" key="2">
    <source>
        <dbReference type="EnsemblPlants" id="KEH17142"/>
    </source>
</evidence>
<dbReference type="AlphaFoldDB" id="A0A072TI94"/>
<name>A0A072TI94_MEDTR</name>
<dbReference type="HOGENOM" id="CLU_1350703_0_0_1"/>
<evidence type="ECO:0000313" key="1">
    <source>
        <dbReference type="EMBL" id="KEH17142.1"/>
    </source>
</evidence>
<reference evidence="1 3" key="1">
    <citation type="journal article" date="2011" name="Nature">
        <title>The Medicago genome provides insight into the evolution of rhizobial symbioses.</title>
        <authorList>
            <person name="Young N.D."/>
            <person name="Debelle F."/>
            <person name="Oldroyd G.E."/>
            <person name="Geurts R."/>
            <person name="Cannon S.B."/>
            <person name="Udvardi M.K."/>
            <person name="Benedito V.A."/>
            <person name="Mayer K.F."/>
            <person name="Gouzy J."/>
            <person name="Schoof H."/>
            <person name="Van de Peer Y."/>
            <person name="Proost S."/>
            <person name="Cook D.R."/>
            <person name="Meyers B.C."/>
            <person name="Spannagl M."/>
            <person name="Cheung F."/>
            <person name="De Mita S."/>
            <person name="Krishnakumar V."/>
            <person name="Gundlach H."/>
            <person name="Zhou S."/>
            <person name="Mudge J."/>
            <person name="Bharti A.K."/>
            <person name="Murray J.D."/>
            <person name="Naoumkina M.A."/>
            <person name="Rosen B."/>
            <person name="Silverstein K.A."/>
            <person name="Tang H."/>
            <person name="Rombauts S."/>
            <person name="Zhao P.X."/>
            <person name="Zhou P."/>
            <person name="Barbe V."/>
            <person name="Bardou P."/>
            <person name="Bechner M."/>
            <person name="Bellec A."/>
            <person name="Berger A."/>
            <person name="Berges H."/>
            <person name="Bidwell S."/>
            <person name="Bisseling T."/>
            <person name="Choisne N."/>
            <person name="Couloux A."/>
            <person name="Denny R."/>
            <person name="Deshpande S."/>
            <person name="Dai X."/>
            <person name="Doyle J.J."/>
            <person name="Dudez A.M."/>
            <person name="Farmer A.D."/>
            <person name="Fouteau S."/>
            <person name="Franken C."/>
            <person name="Gibelin C."/>
            <person name="Gish J."/>
            <person name="Goldstein S."/>
            <person name="Gonzalez A.J."/>
            <person name="Green P.J."/>
            <person name="Hallab A."/>
            <person name="Hartog M."/>
            <person name="Hua A."/>
            <person name="Humphray S.J."/>
            <person name="Jeong D.H."/>
            <person name="Jing Y."/>
            <person name="Jocker A."/>
            <person name="Kenton S.M."/>
            <person name="Kim D.J."/>
            <person name="Klee K."/>
            <person name="Lai H."/>
            <person name="Lang C."/>
            <person name="Lin S."/>
            <person name="Macmil S.L."/>
            <person name="Magdelenat G."/>
            <person name="Matthews L."/>
            <person name="McCorrison J."/>
            <person name="Monaghan E.L."/>
            <person name="Mun J.H."/>
            <person name="Najar F.Z."/>
            <person name="Nicholson C."/>
            <person name="Noirot C."/>
            <person name="O'Bleness M."/>
            <person name="Paule C.R."/>
            <person name="Poulain J."/>
            <person name="Prion F."/>
            <person name="Qin B."/>
            <person name="Qu C."/>
            <person name="Retzel E.F."/>
            <person name="Riddle C."/>
            <person name="Sallet E."/>
            <person name="Samain S."/>
            <person name="Samson N."/>
            <person name="Sanders I."/>
            <person name="Saurat O."/>
            <person name="Scarpelli C."/>
            <person name="Schiex T."/>
            <person name="Segurens B."/>
            <person name="Severin A.J."/>
            <person name="Sherrier D.J."/>
            <person name="Shi R."/>
            <person name="Sims S."/>
            <person name="Singer S.R."/>
            <person name="Sinharoy S."/>
            <person name="Sterck L."/>
            <person name="Viollet A."/>
            <person name="Wang B.B."/>
            <person name="Wang K."/>
            <person name="Wang M."/>
            <person name="Wang X."/>
            <person name="Warfsmann J."/>
            <person name="Weissenbach J."/>
            <person name="White D.D."/>
            <person name="White J.D."/>
            <person name="Wiley G.B."/>
            <person name="Wincker P."/>
            <person name="Xing Y."/>
            <person name="Yang L."/>
            <person name="Yao Z."/>
            <person name="Ying F."/>
            <person name="Zhai J."/>
            <person name="Zhou L."/>
            <person name="Zuber A."/>
            <person name="Denarie J."/>
            <person name="Dixon R.A."/>
            <person name="May G.D."/>
            <person name="Schwartz D.C."/>
            <person name="Rogers J."/>
            <person name="Quetier F."/>
            <person name="Town C.D."/>
            <person name="Roe B.A."/>
        </authorList>
    </citation>
    <scope>NUCLEOTIDE SEQUENCE [LARGE SCALE GENOMIC DNA]</scope>
    <source>
        <strain evidence="1">A17</strain>
        <strain evidence="2 3">cv. Jemalong A17</strain>
    </source>
</reference>
<sequence length="203" mass="23611">MSGFLQIFEQLATARFITRHGECSSGKLEIYLNSPLRVWLQRNPSTPSMWCERVFNISPEGPFKDLAKLLLDQGWGRLLSPLTDINVELVCEFYANALLENPHTGPVTFETFVRGQTIRFECDTFNTYLGNPFELDQPDDLDDFHDKQNSGHFTPPVPHEEIRRFLLLEGFNYNVSEAGREYRAQYKFMTNEAKFIQKFILYP</sequence>
<keyword evidence="3" id="KW-1185">Reference proteome</keyword>
<accession>A0A072TI94</accession>
<dbReference type="EMBL" id="KL402764">
    <property type="protein sequence ID" value="KEH17142.1"/>
    <property type="molecule type" value="Genomic_DNA"/>
</dbReference>
<gene>
    <name evidence="1" type="ORF">MTR_0039s0050</name>
</gene>
<evidence type="ECO:0000313" key="3">
    <source>
        <dbReference type="Proteomes" id="UP000002051"/>
    </source>
</evidence>
<dbReference type="Proteomes" id="UP000002051">
    <property type="component" value="Unassembled WGS sequence"/>
</dbReference>
<organism evidence="1 3">
    <name type="scientific">Medicago truncatula</name>
    <name type="common">Barrel medic</name>
    <name type="synonym">Medicago tribuloides</name>
    <dbReference type="NCBI Taxonomy" id="3880"/>
    <lineage>
        <taxon>Eukaryota</taxon>
        <taxon>Viridiplantae</taxon>
        <taxon>Streptophyta</taxon>
        <taxon>Embryophyta</taxon>
        <taxon>Tracheophyta</taxon>
        <taxon>Spermatophyta</taxon>
        <taxon>Magnoliopsida</taxon>
        <taxon>eudicotyledons</taxon>
        <taxon>Gunneridae</taxon>
        <taxon>Pentapetalae</taxon>
        <taxon>rosids</taxon>
        <taxon>fabids</taxon>
        <taxon>Fabales</taxon>
        <taxon>Fabaceae</taxon>
        <taxon>Papilionoideae</taxon>
        <taxon>50 kb inversion clade</taxon>
        <taxon>NPAAA clade</taxon>
        <taxon>Hologalegina</taxon>
        <taxon>IRL clade</taxon>
        <taxon>Trifolieae</taxon>
        <taxon>Medicago</taxon>
    </lineage>
</organism>
<reference evidence="1 3" key="2">
    <citation type="journal article" date="2014" name="BMC Genomics">
        <title>An improved genome release (version Mt4.0) for the model legume Medicago truncatula.</title>
        <authorList>
            <person name="Tang H."/>
            <person name="Krishnakumar V."/>
            <person name="Bidwell S."/>
            <person name="Rosen B."/>
            <person name="Chan A."/>
            <person name="Zhou S."/>
            <person name="Gentzbittel L."/>
            <person name="Childs K.L."/>
            <person name="Yandell M."/>
            <person name="Gundlach H."/>
            <person name="Mayer K.F."/>
            <person name="Schwartz D.C."/>
            <person name="Town C.D."/>
        </authorList>
    </citation>
    <scope>GENOME REANNOTATION</scope>
    <source>
        <strain evidence="1">A17</strain>
        <strain evidence="2 3">cv. Jemalong A17</strain>
    </source>
</reference>
<reference evidence="2" key="3">
    <citation type="submission" date="2015-06" db="UniProtKB">
        <authorList>
            <consortium name="EnsemblPlants"/>
        </authorList>
    </citation>
    <scope>IDENTIFICATION</scope>
    <source>
        <strain evidence="2">cv. Jemalong A17</strain>
    </source>
</reference>